<keyword evidence="1 4" id="KW-0808">Transferase</keyword>
<evidence type="ECO:0000313" key="4">
    <source>
        <dbReference type="EMBL" id="MDO1558399.1"/>
    </source>
</evidence>
<dbReference type="RefSeq" id="WP_302108812.1">
    <property type="nucleotide sequence ID" value="NZ_JAUKTR010000001.1"/>
</dbReference>
<evidence type="ECO:0000256" key="2">
    <source>
        <dbReference type="ARBA" id="ARBA00023315"/>
    </source>
</evidence>
<accession>A0ABT8SIN7</accession>
<evidence type="ECO:0000313" key="5">
    <source>
        <dbReference type="Proteomes" id="UP001169063"/>
    </source>
</evidence>
<dbReference type="CDD" id="cd04301">
    <property type="entry name" value="NAT_SF"/>
    <property type="match status" value="1"/>
</dbReference>
<dbReference type="EC" id="2.3.1.-" evidence="4"/>
<proteinExistence type="predicted"/>
<evidence type="ECO:0000256" key="1">
    <source>
        <dbReference type="ARBA" id="ARBA00022679"/>
    </source>
</evidence>
<dbReference type="PANTHER" id="PTHR43072:SF23">
    <property type="entry name" value="UPF0039 PROTEIN C11D3.02C"/>
    <property type="match status" value="1"/>
</dbReference>
<dbReference type="Gene3D" id="3.40.630.30">
    <property type="match status" value="1"/>
</dbReference>
<dbReference type="Pfam" id="PF00583">
    <property type="entry name" value="Acetyltransf_1"/>
    <property type="match status" value="1"/>
</dbReference>
<dbReference type="InterPro" id="IPR016181">
    <property type="entry name" value="Acyl_CoA_acyltransferase"/>
</dbReference>
<keyword evidence="5" id="KW-1185">Reference proteome</keyword>
<comment type="caution">
    <text evidence="4">The sequence shown here is derived from an EMBL/GenBank/DDBJ whole genome shotgun (WGS) entry which is preliminary data.</text>
</comment>
<organism evidence="4 5">
    <name type="scientific">Peiella sedimenti</name>
    <dbReference type="NCBI Taxonomy" id="3061083"/>
    <lineage>
        <taxon>Bacteria</taxon>
        <taxon>Pseudomonadati</taxon>
        <taxon>Pseudomonadota</taxon>
        <taxon>Alphaproteobacteria</taxon>
        <taxon>Caulobacterales</taxon>
        <taxon>Caulobacteraceae</taxon>
        <taxon>Peiella</taxon>
    </lineage>
</organism>
<dbReference type="PANTHER" id="PTHR43072">
    <property type="entry name" value="N-ACETYLTRANSFERASE"/>
    <property type="match status" value="1"/>
</dbReference>
<reference evidence="4" key="1">
    <citation type="submission" date="2023-07" db="EMBL/GenBank/DDBJ databases">
        <title>Brevundimonas soil sp. nov., isolated from the soil of chemical plant.</title>
        <authorList>
            <person name="Wu N."/>
        </authorList>
    </citation>
    <scope>NUCLEOTIDE SEQUENCE</scope>
    <source>
        <strain evidence="4">XZ-24</strain>
    </source>
</reference>
<name>A0ABT8SIN7_9CAUL</name>
<dbReference type="Proteomes" id="UP001169063">
    <property type="component" value="Unassembled WGS sequence"/>
</dbReference>
<dbReference type="SUPFAM" id="SSF55729">
    <property type="entry name" value="Acyl-CoA N-acyltransferases (Nat)"/>
    <property type="match status" value="1"/>
</dbReference>
<dbReference type="InterPro" id="IPR000182">
    <property type="entry name" value="GNAT_dom"/>
</dbReference>
<sequence length="180" mass="19390">MSPRLRPAHEADFPAVAALYGREVLEGTATFEETPPSVEDMLARWRAVQDKGLPWLVAEVDGAFAGYAYLSPFRPRAAYRYAVEVSIYVAADAQGRGVGRALLQALIDHARVAGLRHLIGAISQSASSDASIGLHRALGFELAGVYRQVGWKFGRWLDVTLMQLDLNPAGAAPASEGLTL</sequence>
<dbReference type="GO" id="GO:0016746">
    <property type="term" value="F:acyltransferase activity"/>
    <property type="evidence" value="ECO:0007669"/>
    <property type="project" value="UniProtKB-KW"/>
</dbReference>
<evidence type="ECO:0000259" key="3">
    <source>
        <dbReference type="PROSITE" id="PS51186"/>
    </source>
</evidence>
<dbReference type="PROSITE" id="PS51186">
    <property type="entry name" value="GNAT"/>
    <property type="match status" value="1"/>
</dbReference>
<protein>
    <submittedName>
        <fullName evidence="4">GNAT family N-acetyltransferase</fullName>
        <ecNumber evidence="4">2.3.1.-</ecNumber>
    </submittedName>
</protein>
<feature type="domain" description="N-acetyltransferase" evidence="3">
    <location>
        <begin position="3"/>
        <end position="167"/>
    </location>
</feature>
<gene>
    <name evidence="4" type="ORF">Q0812_03035</name>
</gene>
<keyword evidence="2 4" id="KW-0012">Acyltransferase</keyword>
<dbReference type="EMBL" id="JAUKTR010000001">
    <property type="protein sequence ID" value="MDO1558399.1"/>
    <property type="molecule type" value="Genomic_DNA"/>
</dbReference>